<evidence type="ECO:0000313" key="12">
    <source>
        <dbReference type="EMBL" id="MCQ1530804.1"/>
    </source>
</evidence>
<evidence type="ECO:0000256" key="5">
    <source>
        <dbReference type="ARBA" id="ARBA00023125"/>
    </source>
</evidence>
<keyword evidence="3" id="KW-0902">Two-component regulatory system</keyword>
<dbReference type="Pfam" id="PF00072">
    <property type="entry name" value="Response_reg"/>
    <property type="match status" value="1"/>
</dbReference>
<evidence type="ECO:0000256" key="4">
    <source>
        <dbReference type="ARBA" id="ARBA00023015"/>
    </source>
</evidence>
<evidence type="ECO:0000259" key="10">
    <source>
        <dbReference type="PROSITE" id="PS50110"/>
    </source>
</evidence>
<dbReference type="Proteomes" id="UP001651880">
    <property type="component" value="Unassembled WGS sequence"/>
</dbReference>
<evidence type="ECO:0000256" key="7">
    <source>
        <dbReference type="ARBA" id="ARBA00024867"/>
    </source>
</evidence>
<dbReference type="SMART" id="SM00862">
    <property type="entry name" value="Trans_reg_C"/>
    <property type="match status" value="1"/>
</dbReference>
<feature type="modified residue" description="4-aspartylphosphate" evidence="8">
    <location>
        <position position="52"/>
    </location>
</feature>
<accession>A0ABT1NHV0</accession>
<dbReference type="InterPro" id="IPR039420">
    <property type="entry name" value="WalR-like"/>
</dbReference>
<feature type="domain" description="Response regulatory" evidence="10">
    <location>
        <begin position="3"/>
        <end position="116"/>
    </location>
</feature>
<name>A0ABT1NHV0_9FIRM</name>
<dbReference type="PANTHER" id="PTHR48111">
    <property type="entry name" value="REGULATOR OF RPOS"/>
    <property type="match status" value="1"/>
</dbReference>
<dbReference type="InterPro" id="IPR011006">
    <property type="entry name" value="CheY-like_superfamily"/>
</dbReference>
<dbReference type="RefSeq" id="WP_255228326.1">
    <property type="nucleotide sequence ID" value="NZ_JAJEKE010000015.1"/>
</dbReference>
<sequence length="224" mass="25919">MMNVLIVDDEKLIVKGLKYSLEQQGYKVFAAYMGYEAMELIEKNTMDFIILDLMLPDADGMMLCKRIRADHDIPILMLTAKDGDYDKILGFEFGADDYMTKPFNTLELIARVKAIMRRAGKIGEGKVIASGSLEINWDERSAYAEGKEINLTAKEFDMLYLLASNPGRVFTREEIFRQIWKEDAFDVRTIDVHIRNLRDKVEQDAKHPRYIMTKWGVGYYFNKG</sequence>
<evidence type="ECO:0000256" key="8">
    <source>
        <dbReference type="PROSITE-ProRule" id="PRU00169"/>
    </source>
</evidence>
<keyword evidence="13" id="KW-1185">Reference proteome</keyword>
<dbReference type="SMART" id="SM00448">
    <property type="entry name" value="REC"/>
    <property type="match status" value="1"/>
</dbReference>
<dbReference type="SUPFAM" id="SSF46894">
    <property type="entry name" value="C-terminal effector domain of the bipartite response regulators"/>
    <property type="match status" value="1"/>
</dbReference>
<dbReference type="Gene3D" id="1.10.10.10">
    <property type="entry name" value="Winged helix-like DNA-binding domain superfamily/Winged helix DNA-binding domain"/>
    <property type="match status" value="1"/>
</dbReference>
<evidence type="ECO:0000256" key="9">
    <source>
        <dbReference type="PROSITE-ProRule" id="PRU01091"/>
    </source>
</evidence>
<dbReference type="Gene3D" id="3.40.50.2300">
    <property type="match status" value="1"/>
</dbReference>
<evidence type="ECO:0000259" key="11">
    <source>
        <dbReference type="PROSITE" id="PS51755"/>
    </source>
</evidence>
<dbReference type="PANTHER" id="PTHR48111:SF40">
    <property type="entry name" value="PHOSPHATE REGULON TRANSCRIPTIONAL REGULATORY PROTEIN PHOB"/>
    <property type="match status" value="1"/>
</dbReference>
<dbReference type="Gene3D" id="6.10.250.690">
    <property type="match status" value="1"/>
</dbReference>
<keyword evidence="6" id="KW-0804">Transcription</keyword>
<dbReference type="InterPro" id="IPR016032">
    <property type="entry name" value="Sig_transdc_resp-reg_C-effctor"/>
</dbReference>
<dbReference type="PROSITE" id="PS51755">
    <property type="entry name" value="OMPR_PHOB"/>
    <property type="match status" value="1"/>
</dbReference>
<dbReference type="SUPFAM" id="SSF52172">
    <property type="entry name" value="CheY-like"/>
    <property type="match status" value="1"/>
</dbReference>
<dbReference type="InterPro" id="IPR001789">
    <property type="entry name" value="Sig_transdc_resp-reg_receiver"/>
</dbReference>
<keyword evidence="2 8" id="KW-0597">Phosphoprotein</keyword>
<comment type="caution">
    <text evidence="12">The sequence shown here is derived from an EMBL/GenBank/DDBJ whole genome shotgun (WGS) entry which is preliminary data.</text>
</comment>
<dbReference type="PROSITE" id="PS50110">
    <property type="entry name" value="RESPONSE_REGULATORY"/>
    <property type="match status" value="1"/>
</dbReference>
<feature type="DNA-binding region" description="OmpR/PhoB-type" evidence="9">
    <location>
        <begin position="125"/>
        <end position="223"/>
    </location>
</feature>
<keyword evidence="4" id="KW-0805">Transcription regulation</keyword>
<keyword evidence="5 9" id="KW-0238">DNA-binding</keyword>
<evidence type="ECO:0000256" key="3">
    <source>
        <dbReference type="ARBA" id="ARBA00023012"/>
    </source>
</evidence>
<gene>
    <name evidence="12" type="ORF">LJD61_14780</name>
</gene>
<organism evidence="12 13">
    <name type="scientific">Lutispora saccharofermentans</name>
    <dbReference type="NCBI Taxonomy" id="3024236"/>
    <lineage>
        <taxon>Bacteria</taxon>
        <taxon>Bacillati</taxon>
        <taxon>Bacillota</taxon>
        <taxon>Clostridia</taxon>
        <taxon>Lutisporales</taxon>
        <taxon>Lutisporaceae</taxon>
        <taxon>Lutispora</taxon>
    </lineage>
</organism>
<proteinExistence type="predicted"/>
<dbReference type="EMBL" id="JAJEKE010000015">
    <property type="protein sequence ID" value="MCQ1530804.1"/>
    <property type="molecule type" value="Genomic_DNA"/>
</dbReference>
<reference evidence="12 13" key="1">
    <citation type="submission" date="2021-10" db="EMBL/GenBank/DDBJ databases">
        <title>Lutispora strain m25 sp. nov., a thermophilic, non-spore-forming bacterium isolated from a lab-scale methanogenic bioreactor digesting anaerobic sludge.</title>
        <authorList>
            <person name="El Houari A."/>
            <person name="Mcdonald J."/>
        </authorList>
    </citation>
    <scope>NUCLEOTIDE SEQUENCE [LARGE SCALE GENOMIC DNA]</scope>
    <source>
        <strain evidence="13">m25</strain>
    </source>
</reference>
<dbReference type="Pfam" id="PF00486">
    <property type="entry name" value="Trans_reg_C"/>
    <property type="match status" value="1"/>
</dbReference>
<comment type="function">
    <text evidence="7">May play the central regulatory role in sporulation. It may be an element of the effector pathway responsible for the activation of sporulation genes in response to nutritional stress. Spo0A may act in concert with spo0H (a sigma factor) to control the expression of some genes that are critical to the sporulation process.</text>
</comment>
<dbReference type="InterPro" id="IPR036388">
    <property type="entry name" value="WH-like_DNA-bd_sf"/>
</dbReference>
<evidence type="ECO:0000313" key="13">
    <source>
        <dbReference type="Proteomes" id="UP001651880"/>
    </source>
</evidence>
<dbReference type="CDD" id="cd00383">
    <property type="entry name" value="trans_reg_C"/>
    <property type="match status" value="1"/>
</dbReference>
<evidence type="ECO:0000256" key="1">
    <source>
        <dbReference type="ARBA" id="ARBA00018672"/>
    </source>
</evidence>
<feature type="domain" description="OmpR/PhoB-type" evidence="11">
    <location>
        <begin position="125"/>
        <end position="223"/>
    </location>
</feature>
<dbReference type="InterPro" id="IPR001867">
    <property type="entry name" value="OmpR/PhoB-type_DNA-bd"/>
</dbReference>
<evidence type="ECO:0000256" key="2">
    <source>
        <dbReference type="ARBA" id="ARBA00022553"/>
    </source>
</evidence>
<protein>
    <recommendedName>
        <fullName evidence="1">Stage 0 sporulation protein A homolog</fullName>
    </recommendedName>
</protein>
<evidence type="ECO:0000256" key="6">
    <source>
        <dbReference type="ARBA" id="ARBA00023163"/>
    </source>
</evidence>